<keyword evidence="1" id="KW-1133">Transmembrane helix</keyword>
<feature type="transmembrane region" description="Helical" evidence="1">
    <location>
        <begin position="6"/>
        <end position="23"/>
    </location>
</feature>
<dbReference type="AlphaFoldDB" id="H1LFK2"/>
<evidence type="ECO:0000313" key="3">
    <source>
        <dbReference type="Proteomes" id="UP000005025"/>
    </source>
</evidence>
<name>H1LFK2_9LACO</name>
<accession>H1LFK2</accession>
<feature type="transmembrane region" description="Helical" evidence="1">
    <location>
        <begin position="35"/>
        <end position="54"/>
    </location>
</feature>
<protein>
    <submittedName>
        <fullName evidence="2">Uncharacterized protein</fullName>
    </submittedName>
</protein>
<keyword evidence="1" id="KW-0472">Membrane</keyword>
<reference evidence="2 3" key="1">
    <citation type="submission" date="2011-09" db="EMBL/GenBank/DDBJ databases">
        <authorList>
            <person name="Weinstock G."/>
            <person name="Sodergren E."/>
            <person name="Clifton S."/>
            <person name="Fulton L."/>
            <person name="Fulton B."/>
            <person name="Courtney L."/>
            <person name="Fronick C."/>
            <person name="Harrison M."/>
            <person name="Strong C."/>
            <person name="Farmer C."/>
            <person name="Delahaunty K."/>
            <person name="Markovic C."/>
            <person name="Hall O."/>
            <person name="Minx P."/>
            <person name="Tomlinson C."/>
            <person name="Mitreva M."/>
            <person name="Hou S."/>
            <person name="Chen J."/>
            <person name="Wollam A."/>
            <person name="Pepin K.H."/>
            <person name="Johnson M."/>
            <person name="Bhonagiri V."/>
            <person name="Zhang X."/>
            <person name="Suruliraj S."/>
            <person name="Warren W."/>
            <person name="Chinwalla A."/>
            <person name="Mardis E.R."/>
            <person name="Wilson R.K."/>
        </authorList>
    </citation>
    <scope>NUCLEOTIDE SEQUENCE [LARGE SCALE GENOMIC DNA]</scope>
    <source>
        <strain evidence="2 3">F0435</strain>
    </source>
</reference>
<sequence>MKKHLFWVILAISFIFAIMSWGLSQVWIQLFPQEAALLTATTIIIFSLIAIQLIDSLENN</sequence>
<dbReference type="Proteomes" id="UP000005025">
    <property type="component" value="Unassembled WGS sequence"/>
</dbReference>
<dbReference type="RefSeq" id="WP_008856553.1">
    <property type="nucleotide sequence ID" value="NZ_JH591034.1"/>
</dbReference>
<evidence type="ECO:0000256" key="1">
    <source>
        <dbReference type="SAM" id="Phobius"/>
    </source>
</evidence>
<organism evidence="2 3">
    <name type="scientific">Lentilactobacillus kisonensis F0435</name>
    <dbReference type="NCBI Taxonomy" id="797516"/>
    <lineage>
        <taxon>Bacteria</taxon>
        <taxon>Bacillati</taxon>
        <taxon>Bacillota</taxon>
        <taxon>Bacilli</taxon>
        <taxon>Lactobacillales</taxon>
        <taxon>Lactobacillaceae</taxon>
        <taxon>Lentilactobacillus</taxon>
    </lineage>
</organism>
<dbReference type="STRING" id="797516.HMPREF9104_01378"/>
<keyword evidence="1" id="KW-0812">Transmembrane</keyword>
<proteinExistence type="predicted"/>
<comment type="caution">
    <text evidence="2">The sequence shown here is derived from an EMBL/GenBank/DDBJ whole genome shotgun (WGS) entry which is preliminary data.</text>
</comment>
<dbReference type="EMBL" id="AGRJ01000131">
    <property type="protein sequence ID" value="EHO51717.1"/>
    <property type="molecule type" value="Genomic_DNA"/>
</dbReference>
<dbReference type="HOGENOM" id="CLU_2935772_0_0_9"/>
<evidence type="ECO:0000313" key="2">
    <source>
        <dbReference type="EMBL" id="EHO51717.1"/>
    </source>
</evidence>
<dbReference type="OrthoDB" id="9946282at2"/>
<gene>
    <name evidence="2" type="ORF">HMPREF9104_01378</name>
</gene>
<dbReference type="PATRIC" id="fig|797516.3.peg.1231"/>